<evidence type="ECO:0000259" key="13">
    <source>
        <dbReference type="PROSITE" id="PS50972"/>
    </source>
</evidence>
<evidence type="ECO:0000256" key="2">
    <source>
        <dbReference type="ARBA" id="ARBA00001946"/>
    </source>
</evidence>
<evidence type="ECO:0000256" key="9">
    <source>
        <dbReference type="ARBA" id="ARBA00022842"/>
    </source>
</evidence>
<dbReference type="GO" id="GO:0046656">
    <property type="term" value="P:folic acid biosynthetic process"/>
    <property type="evidence" value="ECO:0007669"/>
    <property type="project" value="UniProtKB-KW"/>
</dbReference>
<dbReference type="PROSITE" id="PS00792">
    <property type="entry name" value="DHPS_1"/>
    <property type="match status" value="1"/>
</dbReference>
<evidence type="ECO:0000256" key="10">
    <source>
        <dbReference type="ARBA" id="ARBA00022909"/>
    </source>
</evidence>
<dbReference type="Pfam" id="PF00809">
    <property type="entry name" value="Pterin_bind"/>
    <property type="match status" value="1"/>
</dbReference>
<accession>A0A135YY67</accession>
<dbReference type="InterPro" id="IPR000489">
    <property type="entry name" value="Pterin-binding_dom"/>
</dbReference>
<evidence type="ECO:0000256" key="8">
    <source>
        <dbReference type="ARBA" id="ARBA00022723"/>
    </source>
</evidence>
<comment type="catalytic activity">
    <reaction evidence="1">
        <text>(7,8-dihydropterin-6-yl)methyl diphosphate + 4-aminobenzoate = 7,8-dihydropteroate + diphosphate</text>
        <dbReference type="Rhea" id="RHEA:19949"/>
        <dbReference type="ChEBI" id="CHEBI:17836"/>
        <dbReference type="ChEBI" id="CHEBI:17839"/>
        <dbReference type="ChEBI" id="CHEBI:33019"/>
        <dbReference type="ChEBI" id="CHEBI:72950"/>
        <dbReference type="EC" id="2.5.1.15"/>
    </reaction>
</comment>
<dbReference type="Proteomes" id="UP000070326">
    <property type="component" value="Unassembled WGS sequence"/>
</dbReference>
<dbReference type="PROSITE" id="PS00793">
    <property type="entry name" value="DHPS_2"/>
    <property type="match status" value="1"/>
</dbReference>
<dbReference type="InterPro" id="IPR011005">
    <property type="entry name" value="Dihydropteroate_synth-like_sf"/>
</dbReference>
<evidence type="ECO:0000256" key="4">
    <source>
        <dbReference type="ARBA" id="ARBA00009503"/>
    </source>
</evidence>
<keyword evidence="9 12" id="KW-0460">Magnesium</keyword>
<reference evidence="14 15" key="1">
    <citation type="submission" date="2016-02" db="EMBL/GenBank/DDBJ databases">
        <authorList>
            <person name="Wen L."/>
            <person name="He K."/>
            <person name="Yang H."/>
        </authorList>
    </citation>
    <scope>NUCLEOTIDE SEQUENCE [LARGE SCALE GENOMIC DNA]</scope>
    <source>
        <strain evidence="14 15">MJR8628A</strain>
    </source>
</reference>
<comment type="function">
    <text evidence="12">Catalyzes the condensation of para-aminobenzoate (pABA) with 6-hydroxymethyl-7,8-dihydropterin diphosphate (DHPt-PP) to form 7,8-dihydropteroate (H2Pte), the immediate precursor of folate derivatives.</text>
</comment>
<protein>
    <recommendedName>
        <fullName evidence="6 12">Dihydropteroate synthase</fullName>
        <shortName evidence="12">DHPS</shortName>
        <ecNumber evidence="5 12">2.5.1.15</ecNumber>
    </recommendedName>
    <alternativeName>
        <fullName evidence="11 12">Dihydropteroate pyrophosphorylase</fullName>
    </alternativeName>
</protein>
<dbReference type="PANTHER" id="PTHR20941:SF1">
    <property type="entry name" value="FOLIC ACID SYNTHESIS PROTEIN FOL1"/>
    <property type="match status" value="1"/>
</dbReference>
<dbReference type="InterPro" id="IPR045031">
    <property type="entry name" value="DHP_synth-like"/>
</dbReference>
<dbReference type="GO" id="GO:0005829">
    <property type="term" value="C:cytosol"/>
    <property type="evidence" value="ECO:0007669"/>
    <property type="project" value="TreeGrafter"/>
</dbReference>
<evidence type="ECO:0000256" key="3">
    <source>
        <dbReference type="ARBA" id="ARBA00004763"/>
    </source>
</evidence>
<dbReference type="RefSeq" id="WP_021935270.1">
    <property type="nucleotide sequence ID" value="NZ_CP096607.1"/>
</dbReference>
<sequence>MRIGNKDFDTKNNVYIMGILNVTPDSFSDGGKFNNMDKALFHVEEMIKAGADIIDVGGESTRPGYTKISDQEEIDRVVPVLEAIRSRFDTCLSLDTYKSGVVKGAGHTIDLVNDIWGFKYDPNMAKTVKDLDLACCLMHNRKEHDYVDFWSDLLDDLKGSVKLALDAGIEKDRIMLDGGVGFQKTYEENLMVINRTEDLCKLGYPLLMATSKKSVIGLTIDKPVTERTIATLATTVIGIQKGASFVRVHDIEENADIIKMTKAILSEQKWSM</sequence>
<dbReference type="InterPro" id="IPR006390">
    <property type="entry name" value="DHP_synth_dom"/>
</dbReference>
<dbReference type="eggNOG" id="COG0294">
    <property type="taxonomic scope" value="Bacteria"/>
</dbReference>
<dbReference type="CDD" id="cd00739">
    <property type="entry name" value="DHPS"/>
    <property type="match status" value="1"/>
</dbReference>
<dbReference type="PROSITE" id="PS50972">
    <property type="entry name" value="PTERIN_BINDING"/>
    <property type="match status" value="1"/>
</dbReference>
<gene>
    <name evidence="14" type="ORF">HMPREF3195_00254</name>
</gene>
<evidence type="ECO:0000313" key="15">
    <source>
        <dbReference type="Proteomes" id="UP000070326"/>
    </source>
</evidence>
<evidence type="ECO:0000256" key="12">
    <source>
        <dbReference type="RuleBase" id="RU361205"/>
    </source>
</evidence>
<dbReference type="SUPFAM" id="SSF51717">
    <property type="entry name" value="Dihydropteroate synthetase-like"/>
    <property type="match status" value="1"/>
</dbReference>
<dbReference type="UniPathway" id="UPA00077">
    <property type="reaction ID" value="UER00156"/>
</dbReference>
<evidence type="ECO:0000256" key="5">
    <source>
        <dbReference type="ARBA" id="ARBA00012458"/>
    </source>
</evidence>
<dbReference type="GO" id="GO:0046654">
    <property type="term" value="P:tetrahydrofolate biosynthetic process"/>
    <property type="evidence" value="ECO:0007669"/>
    <property type="project" value="UniProtKB-UniPathway"/>
</dbReference>
<dbReference type="EC" id="2.5.1.15" evidence="5 12"/>
<evidence type="ECO:0000313" key="14">
    <source>
        <dbReference type="EMBL" id="KXI14354.1"/>
    </source>
</evidence>
<keyword evidence="10 12" id="KW-0289">Folate biosynthesis</keyword>
<evidence type="ECO:0000256" key="11">
    <source>
        <dbReference type="ARBA" id="ARBA00030193"/>
    </source>
</evidence>
<dbReference type="GO" id="GO:0004156">
    <property type="term" value="F:dihydropteroate synthase activity"/>
    <property type="evidence" value="ECO:0007669"/>
    <property type="project" value="UniProtKB-EC"/>
</dbReference>
<proteinExistence type="inferred from homology"/>
<dbReference type="PATRIC" id="fig|1261.5.peg.260"/>
<comment type="cofactor">
    <cofactor evidence="2 12">
        <name>Mg(2+)</name>
        <dbReference type="ChEBI" id="CHEBI:18420"/>
    </cofactor>
</comment>
<comment type="similarity">
    <text evidence="4 12">Belongs to the DHPS family.</text>
</comment>
<keyword evidence="8 12" id="KW-0479">Metal-binding</keyword>
<evidence type="ECO:0000256" key="7">
    <source>
        <dbReference type="ARBA" id="ARBA00022679"/>
    </source>
</evidence>
<dbReference type="PANTHER" id="PTHR20941">
    <property type="entry name" value="FOLATE SYNTHESIS PROTEINS"/>
    <property type="match status" value="1"/>
</dbReference>
<evidence type="ECO:0000256" key="6">
    <source>
        <dbReference type="ARBA" id="ARBA00016919"/>
    </source>
</evidence>
<comment type="pathway">
    <text evidence="3 12">Cofactor biosynthesis; tetrahydrofolate biosynthesis; 7,8-dihydrofolate from 2-amino-4-hydroxy-6-hydroxymethyl-7,8-dihydropteridine diphosphate and 4-aminobenzoate: step 1/2.</text>
</comment>
<name>A0A135YY67_9FIRM</name>
<dbReference type="AlphaFoldDB" id="A0A135YY67"/>
<dbReference type="Gene3D" id="3.20.20.20">
    <property type="entry name" value="Dihydropteroate synthase-like"/>
    <property type="match status" value="1"/>
</dbReference>
<organism evidence="14 15">
    <name type="scientific">Peptostreptococcus anaerobius</name>
    <dbReference type="NCBI Taxonomy" id="1261"/>
    <lineage>
        <taxon>Bacteria</taxon>
        <taxon>Bacillati</taxon>
        <taxon>Bacillota</taxon>
        <taxon>Clostridia</taxon>
        <taxon>Peptostreptococcales</taxon>
        <taxon>Peptostreptococcaceae</taxon>
        <taxon>Peptostreptococcus</taxon>
    </lineage>
</organism>
<dbReference type="NCBIfam" id="TIGR01496">
    <property type="entry name" value="DHPS"/>
    <property type="match status" value="1"/>
</dbReference>
<dbReference type="EMBL" id="LSQZ01000009">
    <property type="protein sequence ID" value="KXI14354.1"/>
    <property type="molecule type" value="Genomic_DNA"/>
</dbReference>
<feature type="domain" description="Pterin-binding" evidence="13">
    <location>
        <begin position="14"/>
        <end position="259"/>
    </location>
</feature>
<keyword evidence="7 12" id="KW-0808">Transferase</keyword>
<dbReference type="GO" id="GO:0046872">
    <property type="term" value="F:metal ion binding"/>
    <property type="evidence" value="ECO:0007669"/>
    <property type="project" value="UniProtKB-KW"/>
</dbReference>
<comment type="caution">
    <text evidence="14">The sequence shown here is derived from an EMBL/GenBank/DDBJ whole genome shotgun (WGS) entry which is preliminary data.</text>
</comment>
<dbReference type="STRING" id="1261.HMPREF3195_00254"/>
<evidence type="ECO:0000256" key="1">
    <source>
        <dbReference type="ARBA" id="ARBA00000012"/>
    </source>
</evidence>